<dbReference type="PANTHER" id="PTHR47572:SF4">
    <property type="entry name" value="LACTONASE DRP35"/>
    <property type="match status" value="1"/>
</dbReference>
<dbReference type="KEGG" id="senf:GJR95_22180"/>
<dbReference type="InterPro" id="IPR011042">
    <property type="entry name" value="6-blade_b-propeller_TolB-like"/>
</dbReference>
<proteinExistence type="predicted"/>
<protein>
    <submittedName>
        <fullName evidence="4">SMP-30/gluconolactonase/LRE family protein</fullName>
    </submittedName>
</protein>
<keyword evidence="1" id="KW-0378">Hydrolase</keyword>
<dbReference type="GO" id="GO:0016787">
    <property type="term" value="F:hydrolase activity"/>
    <property type="evidence" value="ECO:0007669"/>
    <property type="project" value="UniProtKB-KW"/>
</dbReference>
<reference evidence="4 5" key="1">
    <citation type="submission" date="2019-11" db="EMBL/GenBank/DDBJ databases">
        <title>Spirosoma endbachense sp. nov., isolated from a natural salt meadow.</title>
        <authorList>
            <person name="Rojas J."/>
            <person name="Ambika Manirajan B."/>
            <person name="Ratering S."/>
            <person name="Suarez C."/>
            <person name="Geissler-Plaum R."/>
            <person name="Schnell S."/>
        </authorList>
    </citation>
    <scope>NUCLEOTIDE SEQUENCE [LARGE SCALE GENOMIC DNA]</scope>
    <source>
        <strain evidence="4 5">I-24</strain>
    </source>
</reference>
<dbReference type="EMBL" id="CP045997">
    <property type="protein sequence ID" value="QHV97546.1"/>
    <property type="molecule type" value="Genomic_DNA"/>
</dbReference>
<sequence length="307" mass="34212">MNNCCNARFRVLLLLLTGLMIVGHMVNAQAVDSVKVVAPGATLRQISSQFAFTEGPTVDKKGVIYFTDQPNDKIWTYDTDGKLSVYMDKAGRSNGLYFDKKGNLISCADEKDELWSISPEKKITVLLSNFKGLRLNGPNDLWIDPKGGIYFTDPYYQRDYWERKKPDIDGQKVYYLPKDAKEAIIVDSDFMQPNGIVGTPDGKSLFVADIRASKTYKYQINSDGSLTNRQLYIAQGSDGMTLDNQGNLYLSGKGVTVYDPAGKKLGTIPVPSRWVGNICFGGKDRRTLFITASESIYTLQMQVKGVE</sequence>
<feature type="chain" id="PRO_5026776018" evidence="2">
    <location>
        <begin position="31"/>
        <end position="307"/>
    </location>
</feature>
<keyword evidence="5" id="KW-1185">Reference proteome</keyword>
<dbReference type="Pfam" id="PF08450">
    <property type="entry name" value="SGL"/>
    <property type="match status" value="1"/>
</dbReference>
<evidence type="ECO:0000256" key="2">
    <source>
        <dbReference type="SAM" id="SignalP"/>
    </source>
</evidence>
<dbReference type="InterPro" id="IPR013658">
    <property type="entry name" value="SGL"/>
</dbReference>
<dbReference type="Proteomes" id="UP000464577">
    <property type="component" value="Chromosome"/>
</dbReference>
<evidence type="ECO:0000259" key="3">
    <source>
        <dbReference type="Pfam" id="PF08450"/>
    </source>
</evidence>
<accession>A0A6P1W1J7</accession>
<evidence type="ECO:0000256" key="1">
    <source>
        <dbReference type="ARBA" id="ARBA00022801"/>
    </source>
</evidence>
<dbReference type="InterPro" id="IPR051262">
    <property type="entry name" value="SMP-30/CGR1_Lactonase"/>
</dbReference>
<organism evidence="4 5">
    <name type="scientific">Spirosoma endbachense</name>
    <dbReference type="NCBI Taxonomy" id="2666025"/>
    <lineage>
        <taxon>Bacteria</taxon>
        <taxon>Pseudomonadati</taxon>
        <taxon>Bacteroidota</taxon>
        <taxon>Cytophagia</taxon>
        <taxon>Cytophagales</taxon>
        <taxon>Cytophagaceae</taxon>
        <taxon>Spirosoma</taxon>
    </lineage>
</organism>
<dbReference type="Gene3D" id="2.120.10.30">
    <property type="entry name" value="TolB, C-terminal domain"/>
    <property type="match status" value="1"/>
</dbReference>
<feature type="domain" description="SMP-30/Gluconolactonase/LRE-like region" evidence="3">
    <location>
        <begin position="52"/>
        <end position="293"/>
    </location>
</feature>
<name>A0A6P1W1J7_9BACT</name>
<gene>
    <name evidence="4" type="ORF">GJR95_22180</name>
</gene>
<keyword evidence="2" id="KW-0732">Signal</keyword>
<evidence type="ECO:0000313" key="5">
    <source>
        <dbReference type="Proteomes" id="UP000464577"/>
    </source>
</evidence>
<dbReference type="AlphaFoldDB" id="A0A6P1W1J7"/>
<dbReference type="SUPFAM" id="SSF63829">
    <property type="entry name" value="Calcium-dependent phosphotriesterase"/>
    <property type="match status" value="1"/>
</dbReference>
<evidence type="ECO:0000313" key="4">
    <source>
        <dbReference type="EMBL" id="QHV97546.1"/>
    </source>
</evidence>
<feature type="signal peptide" evidence="2">
    <location>
        <begin position="1"/>
        <end position="30"/>
    </location>
</feature>
<dbReference type="PANTHER" id="PTHR47572">
    <property type="entry name" value="LIPOPROTEIN-RELATED"/>
    <property type="match status" value="1"/>
</dbReference>